<reference evidence="1 2" key="1">
    <citation type="journal article" date="2021" name="BMC Genomics">
        <title>Datura genome reveals duplications of psychoactive alkaloid biosynthetic genes and high mutation rate following tissue culture.</title>
        <authorList>
            <person name="Rajewski A."/>
            <person name="Carter-House D."/>
            <person name="Stajich J."/>
            <person name="Litt A."/>
        </authorList>
    </citation>
    <scope>NUCLEOTIDE SEQUENCE [LARGE SCALE GENOMIC DNA]</scope>
    <source>
        <strain evidence="1">AR-01</strain>
    </source>
</reference>
<sequence length="92" mass="10291">MAPHLLDPNEAGSYLKVLHNRVPSMMGPLSEELVHKPLPALNIEVGRVPPLLREGHYIEEIQVVDITKINDEINLAAKIYLDIQLTMDSTPN</sequence>
<comment type="caution">
    <text evidence="1">The sequence shown here is derived from an EMBL/GenBank/DDBJ whole genome shotgun (WGS) entry which is preliminary data.</text>
</comment>
<name>A0ABS8SQL7_DATST</name>
<dbReference type="EMBL" id="JACEIK010000703">
    <property type="protein sequence ID" value="MCD7461181.1"/>
    <property type="molecule type" value="Genomic_DNA"/>
</dbReference>
<evidence type="ECO:0000313" key="1">
    <source>
        <dbReference type="EMBL" id="MCD7461181.1"/>
    </source>
</evidence>
<keyword evidence="2" id="KW-1185">Reference proteome</keyword>
<dbReference type="Proteomes" id="UP000823775">
    <property type="component" value="Unassembled WGS sequence"/>
</dbReference>
<gene>
    <name evidence="1" type="ORF">HAX54_045446</name>
</gene>
<organism evidence="1 2">
    <name type="scientific">Datura stramonium</name>
    <name type="common">Jimsonweed</name>
    <name type="synonym">Common thornapple</name>
    <dbReference type="NCBI Taxonomy" id="4076"/>
    <lineage>
        <taxon>Eukaryota</taxon>
        <taxon>Viridiplantae</taxon>
        <taxon>Streptophyta</taxon>
        <taxon>Embryophyta</taxon>
        <taxon>Tracheophyta</taxon>
        <taxon>Spermatophyta</taxon>
        <taxon>Magnoliopsida</taxon>
        <taxon>eudicotyledons</taxon>
        <taxon>Gunneridae</taxon>
        <taxon>Pentapetalae</taxon>
        <taxon>asterids</taxon>
        <taxon>lamiids</taxon>
        <taxon>Solanales</taxon>
        <taxon>Solanaceae</taxon>
        <taxon>Solanoideae</taxon>
        <taxon>Datureae</taxon>
        <taxon>Datura</taxon>
    </lineage>
</organism>
<proteinExistence type="predicted"/>
<evidence type="ECO:0000313" key="2">
    <source>
        <dbReference type="Proteomes" id="UP000823775"/>
    </source>
</evidence>
<accession>A0ABS8SQL7</accession>
<protein>
    <submittedName>
        <fullName evidence="1">Uncharacterized protein</fullName>
    </submittedName>
</protein>